<reference evidence="3 4" key="1">
    <citation type="submission" date="2016-09" db="EMBL/GenBank/DDBJ databases">
        <title>Extensive genetic diversity and differential bi-allelic expression allows diatom success in the polar Southern Ocean.</title>
        <authorList>
            <consortium name="DOE Joint Genome Institute"/>
            <person name="Mock T."/>
            <person name="Otillar R.P."/>
            <person name="Strauss J."/>
            <person name="Dupont C."/>
            <person name="Frickenhaus S."/>
            <person name="Maumus F."/>
            <person name="Mcmullan M."/>
            <person name="Sanges R."/>
            <person name="Schmutz J."/>
            <person name="Toseland A."/>
            <person name="Valas R."/>
            <person name="Veluchamy A."/>
            <person name="Ward B.J."/>
            <person name="Allen A."/>
            <person name="Barry K."/>
            <person name="Falciatore A."/>
            <person name="Ferrante M."/>
            <person name="Fortunato A.E."/>
            <person name="Gloeckner G."/>
            <person name="Gruber A."/>
            <person name="Hipkin R."/>
            <person name="Janech M."/>
            <person name="Kroth P."/>
            <person name="Leese F."/>
            <person name="Lindquist E."/>
            <person name="Lyon B.R."/>
            <person name="Martin J."/>
            <person name="Mayer C."/>
            <person name="Parker M."/>
            <person name="Quesneville H."/>
            <person name="Raymond J."/>
            <person name="Uhlig C."/>
            <person name="Valentin K.U."/>
            <person name="Worden A.Z."/>
            <person name="Armbrust E.V."/>
            <person name="Bowler C."/>
            <person name="Green B."/>
            <person name="Moulton V."/>
            <person name="Van Oosterhout C."/>
            <person name="Grigoriev I."/>
        </authorList>
    </citation>
    <scope>NUCLEOTIDE SEQUENCE [LARGE SCALE GENOMIC DNA]</scope>
    <source>
        <strain evidence="3 4">CCMP1102</strain>
    </source>
</reference>
<dbReference type="GO" id="GO:0000408">
    <property type="term" value="C:EKC/KEOPS complex"/>
    <property type="evidence" value="ECO:0007669"/>
    <property type="project" value="TreeGrafter"/>
</dbReference>
<dbReference type="EMBL" id="KV784357">
    <property type="protein sequence ID" value="OEU17308.1"/>
    <property type="molecule type" value="Genomic_DNA"/>
</dbReference>
<keyword evidence="4" id="KW-1185">Reference proteome</keyword>
<feature type="compositionally biased region" description="Polar residues" evidence="2">
    <location>
        <begin position="1"/>
        <end position="11"/>
    </location>
</feature>
<feature type="region of interest" description="Disordered" evidence="2">
    <location>
        <begin position="1"/>
        <end position="28"/>
    </location>
</feature>
<gene>
    <name evidence="3" type="ORF">FRACYDRAFT_260813</name>
</gene>
<dbReference type="PANTHER" id="PTHR31283:SF5">
    <property type="entry name" value="EKC_KEOPS COMPLEX SUBUNIT LAGE3"/>
    <property type="match status" value="1"/>
</dbReference>
<dbReference type="Pfam" id="PF09341">
    <property type="entry name" value="Pcc1"/>
    <property type="match status" value="1"/>
</dbReference>
<evidence type="ECO:0000256" key="2">
    <source>
        <dbReference type="SAM" id="MobiDB-lite"/>
    </source>
</evidence>
<evidence type="ECO:0000313" key="4">
    <source>
        <dbReference type="Proteomes" id="UP000095751"/>
    </source>
</evidence>
<evidence type="ECO:0000313" key="3">
    <source>
        <dbReference type="EMBL" id="OEU17308.1"/>
    </source>
</evidence>
<dbReference type="GO" id="GO:0070525">
    <property type="term" value="P:tRNA threonylcarbamoyladenosine metabolic process"/>
    <property type="evidence" value="ECO:0007669"/>
    <property type="project" value="TreeGrafter"/>
</dbReference>
<dbReference type="KEGG" id="fcy:FRACYDRAFT_260813"/>
<evidence type="ECO:0000256" key="1">
    <source>
        <dbReference type="ARBA" id="ARBA00007073"/>
    </source>
</evidence>
<protein>
    <submittedName>
        <fullName evidence="3">Pcc1-domain-containing protein</fullName>
    </submittedName>
</protein>
<dbReference type="AlphaFoldDB" id="A0A1E7FGK3"/>
<sequence length="126" mass="14196">MDESGESSSSMKCEENGAGSTTTITTTATKEDIRDRIHACEIEITFPTGLQAEQALQILQVDKEPTDRASKSFHLVRTKDEEGTAICKMKVRFESKELKMLRVAVSSFYDYLTVVLKTFQEFDMTI</sequence>
<dbReference type="Proteomes" id="UP000095751">
    <property type="component" value="Unassembled WGS sequence"/>
</dbReference>
<comment type="similarity">
    <text evidence="1">Belongs to the CTAG/PCC1 family.</text>
</comment>
<proteinExistence type="inferred from homology"/>
<accession>A0A1E7FGK3</accession>
<organism evidence="3 4">
    <name type="scientific">Fragilariopsis cylindrus CCMP1102</name>
    <dbReference type="NCBI Taxonomy" id="635003"/>
    <lineage>
        <taxon>Eukaryota</taxon>
        <taxon>Sar</taxon>
        <taxon>Stramenopiles</taxon>
        <taxon>Ochrophyta</taxon>
        <taxon>Bacillariophyta</taxon>
        <taxon>Bacillariophyceae</taxon>
        <taxon>Bacillariophycidae</taxon>
        <taxon>Bacillariales</taxon>
        <taxon>Bacillariaceae</taxon>
        <taxon>Fragilariopsis</taxon>
    </lineage>
</organism>
<dbReference type="OrthoDB" id="10025739at2759"/>
<dbReference type="InParanoid" id="A0A1E7FGK3"/>
<name>A0A1E7FGK3_9STRA</name>
<dbReference type="InterPro" id="IPR015419">
    <property type="entry name" value="CTAG/Pcc1"/>
</dbReference>
<dbReference type="PANTHER" id="PTHR31283">
    <property type="entry name" value="EKC/KEOPS COMPLEX SUBUNIT PCC1 FAMILY MEMBER"/>
    <property type="match status" value="1"/>
</dbReference>
<dbReference type="Gene3D" id="3.30.310.50">
    <property type="entry name" value="Alpha-D-phosphohexomutase, C-terminal domain"/>
    <property type="match status" value="1"/>
</dbReference>